<dbReference type="SMART" id="SM00213">
    <property type="entry name" value="UBQ"/>
    <property type="match status" value="1"/>
</dbReference>
<dbReference type="InterPro" id="IPR003977">
    <property type="entry name" value="Parkin"/>
</dbReference>
<dbReference type="GO" id="GO:0004842">
    <property type="term" value="F:ubiquitin-protein transferase activity"/>
    <property type="evidence" value="ECO:0007669"/>
    <property type="project" value="InterPro"/>
</dbReference>
<dbReference type="GO" id="GO:0005829">
    <property type="term" value="C:cytosol"/>
    <property type="evidence" value="ECO:0007669"/>
    <property type="project" value="InterPro"/>
</dbReference>
<accession>A0A7D9JKI4</accession>
<evidence type="ECO:0000313" key="1">
    <source>
        <dbReference type="EMBL" id="CAB4031840.1"/>
    </source>
</evidence>
<dbReference type="InterPro" id="IPR029071">
    <property type="entry name" value="Ubiquitin-like_domsf"/>
</dbReference>
<dbReference type="GO" id="GO:0005739">
    <property type="term" value="C:mitochondrion"/>
    <property type="evidence" value="ECO:0007669"/>
    <property type="project" value="InterPro"/>
</dbReference>
<dbReference type="EMBL" id="CACRXK020017932">
    <property type="protein sequence ID" value="CAB4031840.1"/>
    <property type="molecule type" value="Genomic_DNA"/>
</dbReference>
<dbReference type="Pfam" id="PF17976">
    <property type="entry name" value="zf-RING_12"/>
    <property type="match status" value="1"/>
</dbReference>
<dbReference type="Gene3D" id="3.10.20.90">
    <property type="entry name" value="Phosphatidylinositol 3-kinase Catalytic Subunit, Chain A, domain 1"/>
    <property type="match status" value="1"/>
</dbReference>
<sequence>MSYDVTVNLNGTSFGVRFKPSWSIARLKAEIARKRNVSAVGLKIIFAGQELPDTMTLGNCQMNHSVIHAVISLDATYDGNKTATQAANLTNVTLTQDDAEDGGSPQSGRQSYFYVYCKTCKRLTQGKLRCRCSSCKEGSFVLTQGPNCWEDVLTKARMPGRCESSGNCQCTTAEFYFKCGEHRDSDEQAPLSMLKSNIRNIPCITCSSETA</sequence>
<gene>
    <name evidence="1" type="ORF">PACLA_8A049440</name>
</gene>
<comment type="caution">
    <text evidence="1">The sequence shown here is derived from an EMBL/GenBank/DDBJ whole genome shotgun (WGS) entry which is preliminary data.</text>
</comment>
<proteinExistence type="predicted"/>
<dbReference type="InterPro" id="IPR000626">
    <property type="entry name" value="Ubiquitin-like_dom"/>
</dbReference>
<evidence type="ECO:0000313" key="2">
    <source>
        <dbReference type="Proteomes" id="UP001152795"/>
    </source>
</evidence>
<dbReference type="SUPFAM" id="SSF54236">
    <property type="entry name" value="Ubiquitin-like"/>
    <property type="match status" value="1"/>
</dbReference>
<name>A0A7D9JKI4_PARCT</name>
<keyword evidence="2" id="KW-1185">Reference proteome</keyword>
<dbReference type="AlphaFoldDB" id="A0A7D9JKI4"/>
<dbReference type="OrthoDB" id="6018516at2759"/>
<reference evidence="1" key="1">
    <citation type="submission" date="2020-04" db="EMBL/GenBank/DDBJ databases">
        <authorList>
            <person name="Alioto T."/>
            <person name="Alioto T."/>
            <person name="Gomez Garrido J."/>
        </authorList>
    </citation>
    <scope>NUCLEOTIDE SEQUENCE</scope>
    <source>
        <strain evidence="1">A484AB</strain>
    </source>
</reference>
<dbReference type="PROSITE" id="PS50053">
    <property type="entry name" value="UBIQUITIN_2"/>
    <property type="match status" value="1"/>
</dbReference>
<dbReference type="Proteomes" id="UP001152795">
    <property type="component" value="Unassembled WGS sequence"/>
</dbReference>
<dbReference type="GO" id="GO:0016874">
    <property type="term" value="F:ligase activity"/>
    <property type="evidence" value="ECO:0007669"/>
    <property type="project" value="UniProtKB-KW"/>
</dbReference>
<protein>
    <submittedName>
        <fullName evidence="1">E3 ubiquitin- ligase parkin-like</fullName>
    </submittedName>
</protein>
<dbReference type="InterPro" id="IPR041565">
    <property type="entry name" value="Parkin_Znf-RING"/>
</dbReference>
<organism evidence="1 2">
    <name type="scientific">Paramuricea clavata</name>
    <name type="common">Red gorgonian</name>
    <name type="synonym">Violescent sea-whip</name>
    <dbReference type="NCBI Taxonomy" id="317549"/>
    <lineage>
        <taxon>Eukaryota</taxon>
        <taxon>Metazoa</taxon>
        <taxon>Cnidaria</taxon>
        <taxon>Anthozoa</taxon>
        <taxon>Octocorallia</taxon>
        <taxon>Malacalcyonacea</taxon>
        <taxon>Plexauridae</taxon>
        <taxon>Paramuricea</taxon>
    </lineage>
</organism>
<dbReference type="CDD" id="cd21382">
    <property type="entry name" value="RING0_parkin"/>
    <property type="match status" value="1"/>
</dbReference>
<dbReference type="Pfam" id="PF00240">
    <property type="entry name" value="ubiquitin"/>
    <property type="match status" value="1"/>
</dbReference>
<dbReference type="PRINTS" id="PR01475">
    <property type="entry name" value="PARKIN"/>
</dbReference>
<keyword evidence="1" id="KW-0436">Ligase</keyword>